<evidence type="ECO:0000259" key="5">
    <source>
        <dbReference type="SMART" id="SM00858"/>
    </source>
</evidence>
<feature type="signal peptide" evidence="4">
    <location>
        <begin position="1"/>
        <end position="19"/>
    </location>
</feature>
<dbReference type="GO" id="GO:0044780">
    <property type="term" value="P:bacterial-type flagellum assembly"/>
    <property type="evidence" value="ECO:0007669"/>
    <property type="project" value="InterPro"/>
</dbReference>
<name>A0A2K4MR88_9NEIS</name>
<dbReference type="InterPro" id="IPR017585">
    <property type="entry name" value="SAF_FlgA"/>
</dbReference>
<keyword evidence="7" id="KW-1185">Reference proteome</keyword>
<keyword evidence="6" id="KW-0969">Cilium</keyword>
<keyword evidence="6" id="KW-0282">Flagellum</keyword>
<dbReference type="Gene3D" id="3.90.1210.10">
    <property type="entry name" value="Antifreeze-like/N-acetylneuraminic acid synthase C-terminal domain"/>
    <property type="match status" value="1"/>
</dbReference>
<evidence type="ECO:0000256" key="1">
    <source>
        <dbReference type="ARBA" id="ARBA00004418"/>
    </source>
</evidence>
<dbReference type="SMART" id="SM00858">
    <property type="entry name" value="SAF"/>
    <property type="match status" value="1"/>
</dbReference>
<comment type="function">
    <text evidence="4">Involved in the assembly process of the P-ring formation. It may associate with FlgF on the rod constituting a structure essential for the P-ring assembly or may act as a modulator protein for the P-ring assembly.</text>
</comment>
<proteinExistence type="inferred from homology"/>
<comment type="caution">
    <text evidence="6">The sequence shown here is derived from an EMBL/GenBank/DDBJ whole genome shotgun (WGS) entry which is preliminary data.</text>
</comment>
<dbReference type="PANTHER" id="PTHR36307:SF1">
    <property type="entry name" value="FLAGELLA BASAL BODY P-RING FORMATION PROTEIN FLGA"/>
    <property type="match status" value="1"/>
</dbReference>
<evidence type="ECO:0000256" key="4">
    <source>
        <dbReference type="RuleBase" id="RU362063"/>
    </source>
</evidence>
<comment type="subcellular location">
    <subcellularLocation>
        <location evidence="1 4">Periplasm</location>
    </subcellularLocation>
</comment>
<gene>
    <name evidence="6" type="primary">flgA</name>
    <name evidence="6" type="ORF">C2134_05830</name>
</gene>
<dbReference type="NCBIfam" id="TIGR03170">
    <property type="entry name" value="flgA_cterm"/>
    <property type="match status" value="1"/>
</dbReference>
<evidence type="ECO:0000313" key="6">
    <source>
        <dbReference type="EMBL" id="POA99596.1"/>
    </source>
</evidence>
<dbReference type="EMBL" id="PPTF01000019">
    <property type="protein sequence ID" value="POA99596.1"/>
    <property type="molecule type" value="Genomic_DNA"/>
</dbReference>
<dbReference type="GO" id="GO:0042597">
    <property type="term" value="C:periplasmic space"/>
    <property type="evidence" value="ECO:0007669"/>
    <property type="project" value="UniProtKB-SubCell"/>
</dbReference>
<keyword evidence="2 4" id="KW-0732">Signal</keyword>
<dbReference type="InterPro" id="IPR039246">
    <property type="entry name" value="Flagellar_FlgA"/>
</dbReference>
<dbReference type="PANTHER" id="PTHR36307">
    <property type="entry name" value="FLAGELLA BASAL BODY P-RING FORMATION PROTEIN FLGA"/>
    <property type="match status" value="1"/>
</dbReference>
<dbReference type="Pfam" id="PF17656">
    <property type="entry name" value="ChapFlgA_N"/>
    <property type="match status" value="1"/>
</dbReference>
<evidence type="ECO:0000313" key="7">
    <source>
        <dbReference type="Proteomes" id="UP000236416"/>
    </source>
</evidence>
<dbReference type="CDD" id="cd11614">
    <property type="entry name" value="SAF_CpaB_FlgA_like"/>
    <property type="match status" value="1"/>
</dbReference>
<feature type="chain" id="PRO_5014210909" description="Flagella basal body P-ring formation protein FlgA" evidence="4">
    <location>
        <begin position="20"/>
        <end position="225"/>
    </location>
</feature>
<organism evidence="6 7">
    <name type="scientific">Chromobacterium sinusclupearum</name>
    <dbReference type="NCBI Taxonomy" id="2077146"/>
    <lineage>
        <taxon>Bacteria</taxon>
        <taxon>Pseudomonadati</taxon>
        <taxon>Pseudomonadota</taxon>
        <taxon>Betaproteobacteria</taxon>
        <taxon>Neisseriales</taxon>
        <taxon>Chromobacteriaceae</taxon>
        <taxon>Chromobacterium</taxon>
    </lineage>
</organism>
<dbReference type="AlphaFoldDB" id="A0A2K4MR88"/>
<dbReference type="Pfam" id="PF13144">
    <property type="entry name" value="ChapFlgA"/>
    <property type="match status" value="1"/>
</dbReference>
<evidence type="ECO:0000256" key="2">
    <source>
        <dbReference type="ARBA" id="ARBA00022729"/>
    </source>
</evidence>
<keyword evidence="3 4" id="KW-0574">Periplasm</keyword>
<dbReference type="Proteomes" id="UP000236416">
    <property type="component" value="Unassembled WGS sequence"/>
</dbReference>
<sequence length="225" mass="24053">MRRLFLCGCCLLLALSARADGIQNLGVLEKLAEQFLKRELGLREASWKLGQLDRRLAVPACAKPKAEWANPAVTTGATAVLLSCPDLGWTLRLPVMINEKRLGVALNRAVAPGEQLTADDVRMVEISNPALASNVLTDASQAVGQVMRSGAPSGAWLRNFMVRAPYLVRVNQQVKVSAEGEGFAAEAEGMAMGNAALGEQVNVRLSTGRVVRGMVRQDGSVAVVF</sequence>
<reference evidence="6 7" key="1">
    <citation type="submission" date="2018-01" db="EMBL/GenBank/DDBJ databases">
        <title>Genomic Sequence of Chromobacterium MWU13-2610 from wild cranberry bogs within the Cape Cod National Seashore.</title>
        <authorList>
            <person name="O'Hara-Hanley K."/>
            <person name="Soby S."/>
            <person name="Harrison A."/>
        </authorList>
    </citation>
    <scope>NUCLEOTIDE SEQUENCE [LARGE SCALE GENOMIC DNA]</scope>
    <source>
        <strain evidence="6 7">MWU13-2610</strain>
    </source>
</reference>
<dbReference type="InterPro" id="IPR041231">
    <property type="entry name" value="FlgA_N"/>
</dbReference>
<dbReference type="Gene3D" id="2.30.30.760">
    <property type="match status" value="1"/>
</dbReference>
<protein>
    <recommendedName>
        <fullName evidence="4">Flagella basal body P-ring formation protein FlgA</fullName>
    </recommendedName>
</protein>
<comment type="similarity">
    <text evidence="4">Belongs to the FlgA family.</text>
</comment>
<dbReference type="InterPro" id="IPR013974">
    <property type="entry name" value="SAF"/>
</dbReference>
<keyword evidence="4" id="KW-1005">Bacterial flagellum biogenesis</keyword>
<accession>A0A2K4MR88</accession>
<feature type="domain" description="SAF" evidence="5">
    <location>
        <begin position="101"/>
        <end position="163"/>
    </location>
</feature>
<keyword evidence="6" id="KW-0966">Cell projection</keyword>
<evidence type="ECO:0000256" key="3">
    <source>
        <dbReference type="ARBA" id="ARBA00022764"/>
    </source>
</evidence>
<dbReference type="RefSeq" id="WP_103318278.1">
    <property type="nucleotide sequence ID" value="NZ_PPTF01000019.1"/>
</dbReference>